<gene>
    <name evidence="4" type="ORF">ACFOY1_19275</name>
</gene>
<keyword evidence="1" id="KW-0808">Transferase</keyword>
<sequence length="154" mass="16986">MDKNEHSKQNGQPRISVRLGDWSACRQDALAVRYEVFVDEQHVPPEIEADAEDDSSLHAVAYDGQDVPIGTGRLLRDAHIGRMAVRAPYRGRGVGSRILMALVDEARARQYPQVVLSAQVHARAFYEAHGFVAQGDTYMEAGIEHVSMSKALSA</sequence>
<feature type="domain" description="N-acetyltransferase" evidence="3">
    <location>
        <begin position="15"/>
        <end position="153"/>
    </location>
</feature>
<protein>
    <submittedName>
        <fullName evidence="4">GNAT family N-acetyltransferase</fullName>
    </submittedName>
</protein>
<dbReference type="RefSeq" id="WP_376810996.1">
    <property type="nucleotide sequence ID" value="NZ_JAHTBN010000018.1"/>
</dbReference>
<keyword evidence="2" id="KW-0012">Acyltransferase</keyword>
<evidence type="ECO:0000256" key="1">
    <source>
        <dbReference type="ARBA" id="ARBA00022679"/>
    </source>
</evidence>
<dbReference type="Pfam" id="PF13673">
    <property type="entry name" value="Acetyltransf_10"/>
    <property type="match status" value="1"/>
</dbReference>
<proteinExistence type="predicted"/>
<evidence type="ECO:0000313" key="4">
    <source>
        <dbReference type="EMBL" id="MFC4203096.1"/>
    </source>
</evidence>
<dbReference type="CDD" id="cd04301">
    <property type="entry name" value="NAT_SF"/>
    <property type="match status" value="1"/>
</dbReference>
<accession>A0ABV8P1R1</accession>
<dbReference type="EMBL" id="JBHSBV010000008">
    <property type="protein sequence ID" value="MFC4203096.1"/>
    <property type="molecule type" value="Genomic_DNA"/>
</dbReference>
<dbReference type="InterPro" id="IPR016181">
    <property type="entry name" value="Acyl_CoA_acyltransferase"/>
</dbReference>
<evidence type="ECO:0000259" key="3">
    <source>
        <dbReference type="PROSITE" id="PS51186"/>
    </source>
</evidence>
<dbReference type="InterPro" id="IPR000182">
    <property type="entry name" value="GNAT_dom"/>
</dbReference>
<dbReference type="PANTHER" id="PTHR43877">
    <property type="entry name" value="AMINOALKYLPHOSPHONATE N-ACETYLTRANSFERASE-RELATED-RELATED"/>
    <property type="match status" value="1"/>
</dbReference>
<keyword evidence="5" id="KW-1185">Reference proteome</keyword>
<dbReference type="PROSITE" id="PS51186">
    <property type="entry name" value="GNAT"/>
    <property type="match status" value="1"/>
</dbReference>
<evidence type="ECO:0000313" key="5">
    <source>
        <dbReference type="Proteomes" id="UP001595848"/>
    </source>
</evidence>
<comment type="caution">
    <text evidence="4">The sequence shown here is derived from an EMBL/GenBank/DDBJ whole genome shotgun (WGS) entry which is preliminary data.</text>
</comment>
<dbReference type="InterPro" id="IPR050832">
    <property type="entry name" value="Bact_Acetyltransf"/>
</dbReference>
<dbReference type="Gene3D" id="3.40.630.30">
    <property type="match status" value="1"/>
</dbReference>
<reference evidence="5" key="1">
    <citation type="journal article" date="2019" name="Int. J. Syst. Evol. Microbiol.">
        <title>The Global Catalogue of Microorganisms (GCM) 10K type strain sequencing project: providing services to taxonomists for standard genome sequencing and annotation.</title>
        <authorList>
            <consortium name="The Broad Institute Genomics Platform"/>
            <consortium name="The Broad Institute Genome Sequencing Center for Infectious Disease"/>
            <person name="Wu L."/>
            <person name="Ma J."/>
        </authorList>
    </citation>
    <scope>NUCLEOTIDE SEQUENCE [LARGE SCALE GENOMIC DNA]</scope>
    <source>
        <strain evidence="5">LMG 24813</strain>
    </source>
</reference>
<evidence type="ECO:0000256" key="2">
    <source>
        <dbReference type="ARBA" id="ARBA00023315"/>
    </source>
</evidence>
<organism evidence="4 5">
    <name type="scientific">Candidimonas humi</name>
    <dbReference type="NCBI Taxonomy" id="683355"/>
    <lineage>
        <taxon>Bacteria</taxon>
        <taxon>Pseudomonadati</taxon>
        <taxon>Pseudomonadota</taxon>
        <taxon>Betaproteobacteria</taxon>
        <taxon>Burkholderiales</taxon>
        <taxon>Alcaligenaceae</taxon>
        <taxon>Candidimonas</taxon>
    </lineage>
</organism>
<dbReference type="SUPFAM" id="SSF55729">
    <property type="entry name" value="Acyl-CoA N-acyltransferases (Nat)"/>
    <property type="match status" value="1"/>
</dbReference>
<name>A0ABV8P1R1_9BURK</name>
<dbReference type="Proteomes" id="UP001595848">
    <property type="component" value="Unassembled WGS sequence"/>
</dbReference>